<organism evidence="3">
    <name type="scientific">Tolypothrix bouteillei VB521301</name>
    <dbReference type="NCBI Taxonomy" id="1479485"/>
    <lineage>
        <taxon>Bacteria</taxon>
        <taxon>Bacillati</taxon>
        <taxon>Cyanobacteriota</taxon>
        <taxon>Cyanophyceae</taxon>
        <taxon>Nostocales</taxon>
        <taxon>Tolypothrichaceae</taxon>
        <taxon>Tolypothrix</taxon>
    </lineage>
</organism>
<keyword evidence="2" id="KW-0472">Membrane</keyword>
<protein>
    <submittedName>
        <fullName evidence="3">Uncharacterized protein</fullName>
    </submittedName>
</protein>
<feature type="region of interest" description="Disordered" evidence="1">
    <location>
        <begin position="1"/>
        <end position="25"/>
    </location>
</feature>
<feature type="compositionally biased region" description="Low complexity" evidence="1">
    <location>
        <begin position="88"/>
        <end position="106"/>
    </location>
</feature>
<gene>
    <name evidence="3" type="ORF">DA73_0208740</name>
</gene>
<feature type="region of interest" description="Disordered" evidence="1">
    <location>
        <begin position="77"/>
        <end position="146"/>
    </location>
</feature>
<comment type="caution">
    <text evidence="3">The sequence shown here is derived from an EMBL/GenBank/DDBJ whole genome shotgun (WGS) entry which is preliminary data.</text>
</comment>
<keyword evidence="2" id="KW-1133">Transmembrane helix</keyword>
<evidence type="ECO:0000313" key="3">
    <source>
        <dbReference type="EMBL" id="KIE12649.1"/>
    </source>
</evidence>
<dbReference type="AlphaFoldDB" id="A0A0C1R513"/>
<keyword evidence="2" id="KW-0812">Transmembrane</keyword>
<sequence length="146" mass="16274">MSNKQQTSRNSHHKPSPASTPKFRRTGQFGISSEQQFMQLLQHLVATTSKETSNNVALVAIAAMFFGFAVLVIRPDQPPVNQMPLNLQNSSTTTVTTRQQQTQSQSYNPHKAQQMIEEDPPSGSRDKKSLSRGISRVSISSEYLKK</sequence>
<reference evidence="3" key="1">
    <citation type="journal article" date="2015" name="Genome Announc.">
        <title>Draft Genome Sequence of Tolypothrix boutellei Strain VB521301.</title>
        <authorList>
            <person name="Chandrababunaidu M.M."/>
            <person name="Singh D."/>
            <person name="Sen D."/>
            <person name="Bhan S."/>
            <person name="Das S."/>
            <person name="Gupta A."/>
            <person name="Adhikary S.P."/>
            <person name="Tripathy S."/>
        </authorList>
    </citation>
    <scope>NUCLEOTIDE SEQUENCE</scope>
    <source>
        <strain evidence="3">VB521301</strain>
    </source>
</reference>
<dbReference type="STRING" id="1479485.DA73_0208740"/>
<evidence type="ECO:0000256" key="2">
    <source>
        <dbReference type="SAM" id="Phobius"/>
    </source>
</evidence>
<accession>A0A0C1R513</accession>
<name>A0A0C1R513_9CYAN</name>
<evidence type="ECO:0000256" key="1">
    <source>
        <dbReference type="SAM" id="MobiDB-lite"/>
    </source>
</evidence>
<dbReference type="EMBL" id="JHEG02000022">
    <property type="protein sequence ID" value="KIE12649.1"/>
    <property type="molecule type" value="Genomic_DNA"/>
</dbReference>
<proteinExistence type="predicted"/>
<feature type="compositionally biased region" description="Polar residues" evidence="1">
    <location>
        <begin position="137"/>
        <end position="146"/>
    </location>
</feature>
<feature type="transmembrane region" description="Helical" evidence="2">
    <location>
        <begin position="56"/>
        <end position="73"/>
    </location>
</feature>